<dbReference type="PANTHER" id="PTHR28489:SF2">
    <property type="entry name" value="RENTINAL DEGENERATION 3-LIKE"/>
    <property type="match status" value="1"/>
</dbReference>
<reference evidence="1 2" key="1">
    <citation type="submission" date="2024-02" db="EMBL/GenBank/DDBJ databases">
        <title>Chromosome-scale genome assembly of the rough periwinkle Littorina saxatilis.</title>
        <authorList>
            <person name="De Jode A."/>
            <person name="Faria R."/>
            <person name="Formenti G."/>
            <person name="Sims Y."/>
            <person name="Smith T.P."/>
            <person name="Tracey A."/>
            <person name="Wood J.M.D."/>
            <person name="Zagrodzka Z.B."/>
            <person name="Johannesson K."/>
            <person name="Butlin R.K."/>
            <person name="Leder E.H."/>
        </authorList>
    </citation>
    <scope>NUCLEOTIDE SEQUENCE [LARGE SCALE GENOMIC DNA]</scope>
    <source>
        <strain evidence="1">Snail1</strain>
        <tissue evidence="1">Muscle</tissue>
    </source>
</reference>
<sequence length="223" mass="25090">MEGLRSAMRRGGEWVFGEPNRLPERNEQMAVAECLMAELDFHLKELNRISQHRQKEERRMQSGVDYSWLVAAAPKSYEIPQLERLELEELCLKLDVSECTKVISLFRDAILREPRVEDLARIMRSCVIQILEQKPQTRSGSVHLTEWMSRRASSLANLRLKSGTRVGPSQDAAESLDDIEMQAEGQGRTARAYSMPNFSVSSGDGRGDAAVCVSECDGSAYPV</sequence>
<dbReference type="AlphaFoldDB" id="A0AAN9BBD4"/>
<dbReference type="EMBL" id="JBAMIC010000010">
    <property type="protein sequence ID" value="KAK7102881.1"/>
    <property type="molecule type" value="Genomic_DNA"/>
</dbReference>
<proteinExistence type="predicted"/>
<comment type="caution">
    <text evidence="1">The sequence shown here is derived from an EMBL/GenBank/DDBJ whole genome shotgun (WGS) entry which is preliminary data.</text>
</comment>
<keyword evidence="2" id="KW-1185">Reference proteome</keyword>
<accession>A0AAN9BBD4</accession>
<gene>
    <name evidence="1" type="ORF">V1264_021039</name>
</gene>
<dbReference type="Pfam" id="PF14473">
    <property type="entry name" value="RD3"/>
    <property type="match status" value="1"/>
</dbReference>
<organism evidence="1 2">
    <name type="scientific">Littorina saxatilis</name>
    <dbReference type="NCBI Taxonomy" id="31220"/>
    <lineage>
        <taxon>Eukaryota</taxon>
        <taxon>Metazoa</taxon>
        <taxon>Spiralia</taxon>
        <taxon>Lophotrochozoa</taxon>
        <taxon>Mollusca</taxon>
        <taxon>Gastropoda</taxon>
        <taxon>Caenogastropoda</taxon>
        <taxon>Littorinimorpha</taxon>
        <taxon>Littorinoidea</taxon>
        <taxon>Littorinidae</taxon>
        <taxon>Littorina</taxon>
    </lineage>
</organism>
<dbReference type="InterPro" id="IPR028092">
    <property type="entry name" value="RD3"/>
</dbReference>
<evidence type="ECO:0000313" key="1">
    <source>
        <dbReference type="EMBL" id="KAK7102881.1"/>
    </source>
</evidence>
<evidence type="ECO:0000313" key="2">
    <source>
        <dbReference type="Proteomes" id="UP001374579"/>
    </source>
</evidence>
<name>A0AAN9BBD4_9CAEN</name>
<protein>
    <recommendedName>
        <fullName evidence="3">Protein RD3-like</fullName>
    </recommendedName>
</protein>
<dbReference type="Proteomes" id="UP001374579">
    <property type="component" value="Unassembled WGS sequence"/>
</dbReference>
<dbReference type="PANTHER" id="PTHR28489">
    <property type="entry name" value="RENTINAL DEGENERATION 3-LIKE"/>
    <property type="match status" value="1"/>
</dbReference>
<evidence type="ECO:0008006" key="3">
    <source>
        <dbReference type="Google" id="ProtNLM"/>
    </source>
</evidence>